<dbReference type="SMART" id="SM00860">
    <property type="entry name" value="SMI1_KNR4"/>
    <property type="match status" value="1"/>
</dbReference>
<dbReference type="AlphaFoldDB" id="A0A6A6X9G0"/>
<dbReference type="EMBL" id="MU001945">
    <property type="protein sequence ID" value="KAF2793032.1"/>
    <property type="molecule type" value="Genomic_DNA"/>
</dbReference>
<sequence>MTLSEVIDRFGSASRVLTEHQTSKVLAGMDASPGMQTRAPATEEAIQGLEEALGEPLPGDFAALFRISNGLGFPRLNAGSDMFFSAAEMKKKLEDKSNDPTLLFAVNEHFAMEGTDEKAVRAFVCGGVEEELFWVKSTKHGQDPQWNVSRFLDGEVEDPFFSTIEALLVWYLDKLIQPRLQQIQHEQGGL</sequence>
<evidence type="ECO:0000259" key="1">
    <source>
        <dbReference type="SMART" id="SM00860"/>
    </source>
</evidence>
<name>A0A6A6X9G0_9PLEO</name>
<evidence type="ECO:0000313" key="2">
    <source>
        <dbReference type="EMBL" id="KAF2793032.1"/>
    </source>
</evidence>
<dbReference type="InterPro" id="IPR037883">
    <property type="entry name" value="Knr4/Smi1-like_sf"/>
</dbReference>
<proteinExistence type="predicted"/>
<dbReference type="SUPFAM" id="SSF160631">
    <property type="entry name" value="SMI1/KNR4-like"/>
    <property type="match status" value="1"/>
</dbReference>
<organism evidence="2 3">
    <name type="scientific">Melanomma pulvis-pyrius CBS 109.77</name>
    <dbReference type="NCBI Taxonomy" id="1314802"/>
    <lineage>
        <taxon>Eukaryota</taxon>
        <taxon>Fungi</taxon>
        <taxon>Dikarya</taxon>
        <taxon>Ascomycota</taxon>
        <taxon>Pezizomycotina</taxon>
        <taxon>Dothideomycetes</taxon>
        <taxon>Pleosporomycetidae</taxon>
        <taxon>Pleosporales</taxon>
        <taxon>Melanommataceae</taxon>
        <taxon>Melanomma</taxon>
    </lineage>
</organism>
<reference evidence="2" key="1">
    <citation type="journal article" date="2020" name="Stud. Mycol.">
        <title>101 Dothideomycetes genomes: a test case for predicting lifestyles and emergence of pathogens.</title>
        <authorList>
            <person name="Haridas S."/>
            <person name="Albert R."/>
            <person name="Binder M."/>
            <person name="Bloem J."/>
            <person name="Labutti K."/>
            <person name="Salamov A."/>
            <person name="Andreopoulos B."/>
            <person name="Baker S."/>
            <person name="Barry K."/>
            <person name="Bills G."/>
            <person name="Bluhm B."/>
            <person name="Cannon C."/>
            <person name="Castanera R."/>
            <person name="Culley D."/>
            <person name="Daum C."/>
            <person name="Ezra D."/>
            <person name="Gonzalez J."/>
            <person name="Henrissat B."/>
            <person name="Kuo A."/>
            <person name="Liang C."/>
            <person name="Lipzen A."/>
            <person name="Lutzoni F."/>
            <person name="Magnuson J."/>
            <person name="Mondo S."/>
            <person name="Nolan M."/>
            <person name="Ohm R."/>
            <person name="Pangilinan J."/>
            <person name="Park H.-J."/>
            <person name="Ramirez L."/>
            <person name="Alfaro M."/>
            <person name="Sun H."/>
            <person name="Tritt A."/>
            <person name="Yoshinaga Y."/>
            <person name="Zwiers L.-H."/>
            <person name="Turgeon B."/>
            <person name="Goodwin S."/>
            <person name="Spatafora J."/>
            <person name="Crous P."/>
            <person name="Grigoriev I."/>
        </authorList>
    </citation>
    <scope>NUCLEOTIDE SEQUENCE</scope>
    <source>
        <strain evidence="2">CBS 109.77</strain>
    </source>
</reference>
<gene>
    <name evidence="2" type="ORF">K505DRAFT_325754</name>
</gene>
<keyword evidence="3" id="KW-1185">Reference proteome</keyword>
<feature type="domain" description="Knr4/Smi1-like" evidence="1">
    <location>
        <begin position="40"/>
        <end position="154"/>
    </location>
</feature>
<evidence type="ECO:0000313" key="3">
    <source>
        <dbReference type="Proteomes" id="UP000799757"/>
    </source>
</evidence>
<accession>A0A6A6X9G0</accession>
<protein>
    <recommendedName>
        <fullName evidence="1">Knr4/Smi1-like domain-containing protein</fullName>
    </recommendedName>
</protein>
<dbReference type="InterPro" id="IPR018958">
    <property type="entry name" value="Knr4/Smi1-like_dom"/>
</dbReference>
<dbReference type="Proteomes" id="UP000799757">
    <property type="component" value="Unassembled WGS sequence"/>
</dbReference>